<dbReference type="EMBL" id="EQ974613">
    <property type="protein sequence ID" value="EEF28525.1"/>
    <property type="molecule type" value="Genomic_DNA"/>
</dbReference>
<keyword evidence="5 6" id="KW-0472">Membrane</keyword>
<evidence type="ECO:0000256" key="4">
    <source>
        <dbReference type="ARBA" id="ARBA00022989"/>
    </source>
</evidence>
<gene>
    <name evidence="8" type="ORF">RCOM_1132240</name>
</gene>
<dbReference type="eggNOG" id="KOG1362">
    <property type="taxonomic scope" value="Eukaryota"/>
</dbReference>
<accession>B9T6J2</accession>
<evidence type="ECO:0000256" key="2">
    <source>
        <dbReference type="ARBA" id="ARBA00007168"/>
    </source>
</evidence>
<evidence type="ECO:0000256" key="5">
    <source>
        <dbReference type="ARBA" id="ARBA00023136"/>
    </source>
</evidence>
<feature type="compositionally biased region" description="Low complexity" evidence="7">
    <location>
        <begin position="10"/>
        <end position="25"/>
    </location>
</feature>
<evidence type="ECO:0000256" key="6">
    <source>
        <dbReference type="RuleBase" id="RU368066"/>
    </source>
</evidence>
<evidence type="ECO:0000256" key="7">
    <source>
        <dbReference type="SAM" id="MobiDB-lite"/>
    </source>
</evidence>
<dbReference type="Pfam" id="PF04515">
    <property type="entry name" value="Choline_transpo"/>
    <property type="match status" value="1"/>
</dbReference>
<feature type="transmembrane region" description="Helical" evidence="6">
    <location>
        <begin position="125"/>
        <end position="147"/>
    </location>
</feature>
<dbReference type="STRING" id="3988.B9T6J2"/>
<feature type="region of interest" description="Disordered" evidence="7">
    <location>
        <begin position="1"/>
        <end position="53"/>
    </location>
</feature>
<dbReference type="AlphaFoldDB" id="B9T6J2"/>
<dbReference type="InParanoid" id="B9T6J2"/>
<feature type="transmembrane region" description="Helical" evidence="6">
    <location>
        <begin position="224"/>
        <end position="244"/>
    </location>
</feature>
<feature type="transmembrane region" description="Helical" evidence="6">
    <location>
        <begin position="256"/>
        <end position="276"/>
    </location>
</feature>
<comment type="caution">
    <text evidence="6">Lacks conserved residue(s) required for the propagation of feature annotation.</text>
</comment>
<proteinExistence type="inferred from homology"/>
<dbReference type="GO" id="GO:0005886">
    <property type="term" value="C:plasma membrane"/>
    <property type="evidence" value="ECO:0007669"/>
    <property type="project" value="UniProtKB-SubCell"/>
</dbReference>
<evidence type="ECO:0000313" key="8">
    <source>
        <dbReference type="EMBL" id="EEF28525.1"/>
    </source>
</evidence>
<feature type="transmembrane region" description="Helical" evidence="6">
    <location>
        <begin position="76"/>
        <end position="104"/>
    </location>
</feature>
<keyword evidence="3 6" id="KW-0812">Transmembrane</keyword>
<sequence>MGSTEEPNKPNESSSSLSEPLVSKPPLYPSVIEEPERAHSNPDESDPTQLNGKIVPKASSEGYTCVWKQDSWVPAYYTLAILTMLWSLTSMIEAQVYVISGTIAQWYFSKEDSAPKRGIRSSMRNAFGSSSGTVCISGLLICVVRIVRAAVDSARQEDTPGMVTLVLRCCVNALMSAVDFLNKFTVNFAAITGEAYCTSAKMTYELLKRNLLSAVFVETVSSRLLAGIAFVLSAIYAIVVCAILKGASKLGVDSYFVAVLAWALLIVVLGFFVHVLDNVIDTVYVCYAVDRDRGEVYKPEVHEVYVHLPISRNHRSTAVPRTPGV</sequence>
<dbReference type="InterPro" id="IPR007603">
    <property type="entry name" value="Choline_transptr-like"/>
</dbReference>
<reference evidence="9" key="1">
    <citation type="journal article" date="2010" name="Nat. Biotechnol.">
        <title>Draft genome sequence of the oilseed species Ricinus communis.</title>
        <authorList>
            <person name="Chan A.P."/>
            <person name="Crabtree J."/>
            <person name="Zhao Q."/>
            <person name="Lorenzi H."/>
            <person name="Orvis J."/>
            <person name="Puiu D."/>
            <person name="Melake-Berhan A."/>
            <person name="Jones K.M."/>
            <person name="Redman J."/>
            <person name="Chen G."/>
            <person name="Cahoon E.B."/>
            <person name="Gedil M."/>
            <person name="Stanke M."/>
            <person name="Haas B.J."/>
            <person name="Wortman J.R."/>
            <person name="Fraser-Liggett C.M."/>
            <person name="Ravel J."/>
            <person name="Rabinowicz P.D."/>
        </authorList>
    </citation>
    <scope>NUCLEOTIDE SEQUENCE [LARGE SCALE GENOMIC DNA]</scope>
    <source>
        <strain evidence="9">cv. Hale</strain>
    </source>
</reference>
<evidence type="ECO:0000256" key="1">
    <source>
        <dbReference type="ARBA" id="ARBA00004141"/>
    </source>
</evidence>
<dbReference type="Proteomes" id="UP000008311">
    <property type="component" value="Unassembled WGS sequence"/>
</dbReference>
<protein>
    <recommendedName>
        <fullName evidence="6">Choline transporter-like protein</fullName>
    </recommendedName>
</protein>
<comment type="subcellular location">
    <subcellularLocation>
        <location evidence="6">Cell membrane</location>
        <topology evidence="6">Multi-pass membrane protein</topology>
    </subcellularLocation>
    <subcellularLocation>
        <location evidence="1">Membrane</location>
        <topology evidence="1">Multi-pass membrane protein</topology>
    </subcellularLocation>
</comment>
<comment type="similarity">
    <text evidence="2 6">Belongs to the CTL (choline transporter-like) family.</text>
</comment>
<dbReference type="PANTHER" id="PTHR12385">
    <property type="entry name" value="CHOLINE TRANSPORTER-LIKE (SLC FAMILY 44)"/>
    <property type="match status" value="1"/>
</dbReference>
<name>B9T6J2_RICCO</name>
<keyword evidence="4 6" id="KW-1133">Transmembrane helix</keyword>
<evidence type="ECO:0000256" key="3">
    <source>
        <dbReference type="ARBA" id="ARBA00022692"/>
    </source>
</evidence>
<dbReference type="PANTHER" id="PTHR12385:SF98">
    <property type="entry name" value="CHOLINE TRANSPORTER-LIKE PROTEIN"/>
    <property type="match status" value="1"/>
</dbReference>
<organism evidence="8 9">
    <name type="scientific">Ricinus communis</name>
    <name type="common">Castor bean</name>
    <dbReference type="NCBI Taxonomy" id="3988"/>
    <lineage>
        <taxon>Eukaryota</taxon>
        <taxon>Viridiplantae</taxon>
        <taxon>Streptophyta</taxon>
        <taxon>Embryophyta</taxon>
        <taxon>Tracheophyta</taxon>
        <taxon>Spermatophyta</taxon>
        <taxon>Magnoliopsida</taxon>
        <taxon>eudicotyledons</taxon>
        <taxon>Gunneridae</taxon>
        <taxon>Pentapetalae</taxon>
        <taxon>rosids</taxon>
        <taxon>fabids</taxon>
        <taxon>Malpighiales</taxon>
        <taxon>Euphorbiaceae</taxon>
        <taxon>Acalyphoideae</taxon>
        <taxon>Acalypheae</taxon>
        <taxon>Ricinus</taxon>
    </lineage>
</organism>
<evidence type="ECO:0000313" key="9">
    <source>
        <dbReference type="Proteomes" id="UP000008311"/>
    </source>
</evidence>
<keyword evidence="9" id="KW-1185">Reference proteome</keyword>
<dbReference type="GO" id="GO:0022857">
    <property type="term" value="F:transmembrane transporter activity"/>
    <property type="evidence" value="ECO:0007669"/>
    <property type="project" value="UniProtKB-UniRule"/>
</dbReference>
<comment type="function">
    <text evidence="6">Choline transporter.</text>
</comment>